<evidence type="ECO:0000313" key="3">
    <source>
        <dbReference type="Proteomes" id="UP000239549"/>
    </source>
</evidence>
<comment type="caution">
    <text evidence="2">The sequence shown here is derived from an EMBL/GenBank/DDBJ whole genome shotgun (WGS) entry which is preliminary data.</text>
</comment>
<feature type="region of interest" description="Disordered" evidence="1">
    <location>
        <begin position="1"/>
        <end position="20"/>
    </location>
</feature>
<evidence type="ECO:0000313" key="2">
    <source>
        <dbReference type="EMBL" id="GBF34157.1"/>
    </source>
</evidence>
<keyword evidence="3" id="KW-1185">Reference proteome</keyword>
<reference evidence="3" key="1">
    <citation type="submission" date="2018-02" db="EMBL/GenBank/DDBJ databases">
        <title>Genome sequence of Desulfocucumis palustris strain NAW-5.</title>
        <authorList>
            <person name="Watanabe M."/>
            <person name="Kojima H."/>
            <person name="Fukui M."/>
        </authorList>
    </citation>
    <scope>NUCLEOTIDE SEQUENCE [LARGE SCALE GENOMIC DNA]</scope>
    <source>
        <strain evidence="3">NAW-5</strain>
    </source>
</reference>
<gene>
    <name evidence="2" type="ORF">DCCM_3269</name>
</gene>
<sequence length="53" mass="6376">MRVELEQIKQRQVQRKQEGKPSKITNDMIYEMLSDVLENQARIENMLRKLTSQ</sequence>
<dbReference type="Proteomes" id="UP000239549">
    <property type="component" value="Unassembled WGS sequence"/>
</dbReference>
<name>A0A2L2XCT5_9FIRM</name>
<organism evidence="2 3">
    <name type="scientific">Desulfocucumis palustris</name>
    <dbReference type="NCBI Taxonomy" id="1898651"/>
    <lineage>
        <taxon>Bacteria</taxon>
        <taxon>Bacillati</taxon>
        <taxon>Bacillota</taxon>
        <taxon>Clostridia</taxon>
        <taxon>Eubacteriales</taxon>
        <taxon>Desulfocucumaceae</taxon>
        <taxon>Desulfocucumis</taxon>
    </lineage>
</organism>
<protein>
    <submittedName>
        <fullName evidence="2">Uncharacterized protein</fullName>
    </submittedName>
</protein>
<proteinExistence type="predicted"/>
<accession>A0A2L2XCT5</accession>
<dbReference type="EMBL" id="BFAV01000127">
    <property type="protein sequence ID" value="GBF34157.1"/>
    <property type="molecule type" value="Genomic_DNA"/>
</dbReference>
<dbReference type="AlphaFoldDB" id="A0A2L2XCT5"/>
<evidence type="ECO:0000256" key="1">
    <source>
        <dbReference type="SAM" id="MobiDB-lite"/>
    </source>
</evidence>
<dbReference type="RefSeq" id="WP_165792118.1">
    <property type="nucleotide sequence ID" value="NZ_BFAV01000127.1"/>
</dbReference>